<accession>A0A1Y0I1C8</accession>
<organism evidence="3 4">
    <name type="scientific">Oleiphilus messinensis</name>
    <dbReference type="NCBI Taxonomy" id="141451"/>
    <lineage>
        <taxon>Bacteria</taxon>
        <taxon>Pseudomonadati</taxon>
        <taxon>Pseudomonadota</taxon>
        <taxon>Gammaproteobacteria</taxon>
        <taxon>Oceanospirillales</taxon>
        <taxon>Oleiphilaceae</taxon>
        <taxon>Oleiphilus</taxon>
    </lineage>
</organism>
<feature type="chain" id="PRO_5012711079" description="Spondin domain-containing protein" evidence="1">
    <location>
        <begin position="24"/>
        <end position="226"/>
    </location>
</feature>
<feature type="signal peptide" evidence="1">
    <location>
        <begin position="1"/>
        <end position="23"/>
    </location>
</feature>
<dbReference type="InterPro" id="IPR009465">
    <property type="entry name" value="Spondin_N"/>
</dbReference>
<evidence type="ECO:0000259" key="2">
    <source>
        <dbReference type="Pfam" id="PF06468"/>
    </source>
</evidence>
<evidence type="ECO:0000313" key="4">
    <source>
        <dbReference type="Proteomes" id="UP000196027"/>
    </source>
</evidence>
<dbReference type="Gene3D" id="2.60.40.2130">
    <property type="entry name" value="F-spondin domain"/>
    <property type="match status" value="1"/>
</dbReference>
<dbReference type="EMBL" id="CP021425">
    <property type="protein sequence ID" value="ARU54268.1"/>
    <property type="molecule type" value="Genomic_DNA"/>
</dbReference>
<protein>
    <recommendedName>
        <fullName evidence="2">Spondin domain-containing protein</fullName>
    </recommendedName>
</protein>
<name>A0A1Y0I1C8_9GAMM</name>
<proteinExistence type="predicted"/>
<keyword evidence="1" id="KW-0732">Signal</keyword>
<evidence type="ECO:0000313" key="3">
    <source>
        <dbReference type="EMBL" id="ARU54268.1"/>
    </source>
</evidence>
<dbReference type="Pfam" id="PF06468">
    <property type="entry name" value="Spond_N"/>
    <property type="match status" value="1"/>
</dbReference>
<dbReference type="Proteomes" id="UP000196027">
    <property type="component" value="Chromosome"/>
</dbReference>
<evidence type="ECO:0000256" key="1">
    <source>
        <dbReference type="SAM" id="SignalP"/>
    </source>
</evidence>
<dbReference type="OrthoDB" id="264824at2"/>
<dbReference type="InterPro" id="IPR038678">
    <property type="entry name" value="Spondin_N_sf"/>
</dbReference>
<sequence length="226" mass="23341">MKKLAVLAPALIAAMGMASVAEARSYEVTVTNLTYGQVLTPPVVISHRASFNVFHAGDAASSELKTLAETGNPMPLAESVIGSSAVRDVSTGTDVIPPGHSMTVTVDATGLAKISVMSMLATTNDAFIAIQGESIPFYGSREYYAPVWDAGTEANTELCDDIPGPPCGGASNMEVTDGAEGFIHIHRGFHGINEAAGDTGNGSGEGLTASRFDWRGPAAKITIVAK</sequence>
<dbReference type="AlphaFoldDB" id="A0A1Y0I1C8"/>
<keyword evidence="4" id="KW-1185">Reference proteome</keyword>
<dbReference type="RefSeq" id="WP_087459489.1">
    <property type="nucleotide sequence ID" value="NZ_CP021425.1"/>
</dbReference>
<feature type="domain" description="Spondin" evidence="2">
    <location>
        <begin position="44"/>
        <end position="154"/>
    </location>
</feature>
<dbReference type="KEGG" id="ome:OLMES_0160"/>
<gene>
    <name evidence="3" type="ORF">OLMES_0160</name>
</gene>
<dbReference type="NCBIfam" id="NF038123">
    <property type="entry name" value="NF038123_dom"/>
    <property type="match status" value="1"/>
</dbReference>
<reference evidence="3 4" key="1">
    <citation type="submission" date="2017-05" db="EMBL/GenBank/DDBJ databases">
        <title>Genomic insights into alkan degradation activity of Oleiphilus messinensis.</title>
        <authorList>
            <person name="Kozyavkin S.A."/>
            <person name="Slesarev A.I."/>
            <person name="Golyshin P.N."/>
            <person name="Korzhenkov A."/>
            <person name="Golyshina O.N."/>
            <person name="Toshchakov S.V."/>
        </authorList>
    </citation>
    <scope>NUCLEOTIDE SEQUENCE [LARGE SCALE GENOMIC DNA]</scope>
    <source>
        <strain evidence="3 4">ME102</strain>
    </source>
</reference>